<dbReference type="EMBL" id="FRCL01000009">
    <property type="protein sequence ID" value="SHM95572.1"/>
    <property type="molecule type" value="Genomic_DNA"/>
</dbReference>
<evidence type="ECO:0000313" key="3">
    <source>
        <dbReference type="Proteomes" id="UP000184092"/>
    </source>
</evidence>
<organism evidence="2 3">
    <name type="scientific">Flavobacterium xinjiangense</name>
    <dbReference type="NCBI Taxonomy" id="178356"/>
    <lineage>
        <taxon>Bacteria</taxon>
        <taxon>Pseudomonadati</taxon>
        <taxon>Bacteroidota</taxon>
        <taxon>Flavobacteriia</taxon>
        <taxon>Flavobacteriales</taxon>
        <taxon>Flavobacteriaceae</taxon>
        <taxon>Flavobacterium</taxon>
    </lineage>
</organism>
<name>A0A1M7MWK5_9FLAO</name>
<dbReference type="InterPro" id="IPR029063">
    <property type="entry name" value="SAM-dependent_MTases_sf"/>
</dbReference>
<dbReference type="CDD" id="cd02440">
    <property type="entry name" value="AdoMet_MTases"/>
    <property type="match status" value="1"/>
</dbReference>
<dbReference type="SUPFAM" id="SSF53335">
    <property type="entry name" value="S-adenosyl-L-methionine-dependent methyltransferases"/>
    <property type="match status" value="1"/>
</dbReference>
<dbReference type="STRING" id="178356.SAMN05216269_10991"/>
<sequence length="252" mass="29077">MQIENKMAKWNYWTERSYYHKELRDRAKGIKSEMEAAKQISQLIFEKAKSYNSILDAGCGTGHFILSLEKKLKDGFQYLGIDITEQHIIDAIDIFKENTNYQFQLGDIRSLVVEDKSYEVSICSNTIPHIPHIGKAINELIRVTKGDIFIRMLISDEVLITKKALSDVFDENGEPESFMYVNIYDENYLKNIIGNKGELFIYEDIFDAKAIMSHYEDHKSAAGKNIATRIVEGSQFKGHLMLPWKIVHIKLT</sequence>
<dbReference type="GO" id="GO:0008168">
    <property type="term" value="F:methyltransferase activity"/>
    <property type="evidence" value="ECO:0007669"/>
    <property type="project" value="UniProtKB-KW"/>
</dbReference>
<evidence type="ECO:0000313" key="2">
    <source>
        <dbReference type="EMBL" id="SHM95572.1"/>
    </source>
</evidence>
<dbReference type="Gene3D" id="3.40.50.150">
    <property type="entry name" value="Vaccinia Virus protein VP39"/>
    <property type="match status" value="1"/>
</dbReference>
<dbReference type="Pfam" id="PF13847">
    <property type="entry name" value="Methyltransf_31"/>
    <property type="match status" value="1"/>
</dbReference>
<keyword evidence="2" id="KW-0489">Methyltransferase</keyword>
<reference evidence="3" key="1">
    <citation type="submission" date="2016-11" db="EMBL/GenBank/DDBJ databases">
        <authorList>
            <person name="Varghese N."/>
            <person name="Submissions S."/>
        </authorList>
    </citation>
    <scope>NUCLEOTIDE SEQUENCE [LARGE SCALE GENOMIC DNA]</scope>
    <source>
        <strain evidence="3">CGMCC 1.2749</strain>
    </source>
</reference>
<gene>
    <name evidence="2" type="ORF">SAMN05216269_10991</name>
</gene>
<proteinExistence type="predicted"/>
<evidence type="ECO:0000259" key="1">
    <source>
        <dbReference type="Pfam" id="PF13847"/>
    </source>
</evidence>
<dbReference type="AlphaFoldDB" id="A0A1M7MWK5"/>
<keyword evidence="2" id="KW-0808">Transferase</keyword>
<feature type="domain" description="Methyltransferase" evidence="1">
    <location>
        <begin position="52"/>
        <end position="168"/>
    </location>
</feature>
<protein>
    <submittedName>
        <fullName evidence="2">Methyltransferase domain-containing protein</fullName>
    </submittedName>
</protein>
<accession>A0A1M7MWK5</accession>
<dbReference type="Proteomes" id="UP000184092">
    <property type="component" value="Unassembled WGS sequence"/>
</dbReference>
<keyword evidence="3" id="KW-1185">Reference proteome</keyword>
<dbReference type="InterPro" id="IPR025714">
    <property type="entry name" value="Methyltranfer_dom"/>
</dbReference>
<dbReference type="GO" id="GO:0032259">
    <property type="term" value="P:methylation"/>
    <property type="evidence" value="ECO:0007669"/>
    <property type="project" value="UniProtKB-KW"/>
</dbReference>